<evidence type="ECO:0000259" key="3">
    <source>
        <dbReference type="PROSITE" id="PS50975"/>
    </source>
</evidence>
<dbReference type="GO" id="GO:0005524">
    <property type="term" value="F:ATP binding"/>
    <property type="evidence" value="ECO:0007669"/>
    <property type="project" value="UniProtKB-UniRule"/>
</dbReference>
<keyword evidence="1" id="KW-0067">ATP-binding</keyword>
<gene>
    <name evidence="4" type="ORF">IAG44_05895</name>
</gene>
<accession>A0A7H0I8A7</accession>
<dbReference type="AlphaFoldDB" id="A0A7H0I8A7"/>
<organism evidence="4 5">
    <name type="scientific">Streptomyces roseirectus</name>
    <dbReference type="NCBI Taxonomy" id="2768066"/>
    <lineage>
        <taxon>Bacteria</taxon>
        <taxon>Bacillati</taxon>
        <taxon>Actinomycetota</taxon>
        <taxon>Actinomycetes</taxon>
        <taxon>Kitasatosporales</taxon>
        <taxon>Streptomycetaceae</taxon>
        <taxon>Streptomyces</taxon>
    </lineage>
</organism>
<reference evidence="4 5" key="1">
    <citation type="submission" date="2020-08" db="EMBL/GenBank/DDBJ databases">
        <title>A novel species.</title>
        <authorList>
            <person name="Gao J."/>
        </authorList>
    </citation>
    <scope>NUCLEOTIDE SEQUENCE [LARGE SCALE GENOMIC DNA]</scope>
    <source>
        <strain evidence="4 5">CRXT-G-22</strain>
    </source>
</reference>
<feature type="region of interest" description="Disordered" evidence="2">
    <location>
        <begin position="1"/>
        <end position="32"/>
    </location>
</feature>
<dbReference type="Proteomes" id="UP000516052">
    <property type="component" value="Chromosome"/>
</dbReference>
<dbReference type="KEGG" id="sroi:IAG44_05895"/>
<dbReference type="GO" id="GO:0046872">
    <property type="term" value="F:metal ion binding"/>
    <property type="evidence" value="ECO:0007669"/>
    <property type="project" value="InterPro"/>
</dbReference>
<dbReference type="SUPFAM" id="SSF56059">
    <property type="entry name" value="Glutathione synthetase ATP-binding domain-like"/>
    <property type="match status" value="1"/>
</dbReference>
<protein>
    <recommendedName>
        <fullName evidence="3">ATP-grasp domain-containing protein</fullName>
    </recommendedName>
</protein>
<sequence>MRSSAASRNGGTPSEASETADRHPPALLVGDPQDPHMAAVLARLPRRGTIVVDAASLPDTLHYLDLQHITLLDQCGRPVRLGVDNPARGWIRRLAPAGWDAGAVLGGPAAAALAARMTLLAALLRDDSITWLTPVDALFAAENKIVQYRTAHAAGVRTPTTVVNGLAADLTAVLGEPFVVKPLGPANFTGVDGQEHVVHARTVNAADLDGTDLLDAPFLAQQRLTARTHLRIATVTDHAWTAELDATGLPLDWRRSPAAHHAFRPSSRWPQAERAALELAARLGTGFTCQDWIVDADGPVFLDLNPGGQWLFLPDNATAQIADHLAGWLGDAECRP</sequence>
<evidence type="ECO:0000313" key="4">
    <source>
        <dbReference type="EMBL" id="QNP69023.1"/>
    </source>
</evidence>
<evidence type="ECO:0000256" key="1">
    <source>
        <dbReference type="PROSITE-ProRule" id="PRU00409"/>
    </source>
</evidence>
<dbReference type="Gene3D" id="3.30.470.20">
    <property type="entry name" value="ATP-grasp fold, B domain"/>
    <property type="match status" value="1"/>
</dbReference>
<dbReference type="PROSITE" id="PS50975">
    <property type="entry name" value="ATP_GRASP"/>
    <property type="match status" value="1"/>
</dbReference>
<evidence type="ECO:0000256" key="2">
    <source>
        <dbReference type="SAM" id="MobiDB-lite"/>
    </source>
</evidence>
<name>A0A7H0I8A7_9ACTN</name>
<dbReference type="EMBL" id="CP060828">
    <property type="protein sequence ID" value="QNP69023.1"/>
    <property type="molecule type" value="Genomic_DNA"/>
</dbReference>
<evidence type="ECO:0000313" key="5">
    <source>
        <dbReference type="Proteomes" id="UP000516052"/>
    </source>
</evidence>
<dbReference type="InterPro" id="IPR011761">
    <property type="entry name" value="ATP-grasp"/>
</dbReference>
<proteinExistence type="predicted"/>
<keyword evidence="1" id="KW-0547">Nucleotide-binding</keyword>
<feature type="compositionally biased region" description="Polar residues" evidence="2">
    <location>
        <begin position="1"/>
        <end position="17"/>
    </location>
</feature>
<keyword evidence="5" id="KW-1185">Reference proteome</keyword>
<feature type="domain" description="ATP-grasp" evidence="3">
    <location>
        <begin position="148"/>
        <end position="330"/>
    </location>
</feature>
<dbReference type="RefSeq" id="WP_187746062.1">
    <property type="nucleotide sequence ID" value="NZ_CP060828.1"/>
</dbReference>